<dbReference type="InterPro" id="IPR036390">
    <property type="entry name" value="WH_DNA-bd_sf"/>
</dbReference>
<feature type="domain" description="HTH lysR-type" evidence="5">
    <location>
        <begin position="35"/>
        <end position="93"/>
    </location>
</feature>
<evidence type="ECO:0000256" key="2">
    <source>
        <dbReference type="ARBA" id="ARBA00023015"/>
    </source>
</evidence>
<keyword evidence="4" id="KW-0804">Transcription</keyword>
<name>A0A261V1T4_9BORD</name>
<protein>
    <recommendedName>
        <fullName evidence="5">HTH lysR-type domain-containing protein</fullName>
    </recommendedName>
</protein>
<dbReference type="AlphaFoldDB" id="A0A261V1T4"/>
<keyword evidence="7" id="KW-1185">Reference proteome</keyword>
<dbReference type="PANTHER" id="PTHR30126">
    <property type="entry name" value="HTH-TYPE TRANSCRIPTIONAL REGULATOR"/>
    <property type="match status" value="1"/>
</dbReference>
<keyword evidence="2" id="KW-0805">Transcription regulation</keyword>
<dbReference type="GO" id="GO:0000976">
    <property type="term" value="F:transcription cis-regulatory region binding"/>
    <property type="evidence" value="ECO:0007669"/>
    <property type="project" value="TreeGrafter"/>
</dbReference>
<dbReference type="SUPFAM" id="SSF53850">
    <property type="entry name" value="Periplasmic binding protein-like II"/>
    <property type="match status" value="1"/>
</dbReference>
<comment type="caution">
    <text evidence="6">The sequence shown here is derived from an EMBL/GenBank/DDBJ whole genome shotgun (WGS) entry which is preliminary data.</text>
</comment>
<dbReference type="PANTHER" id="PTHR30126:SF6">
    <property type="entry name" value="HTH-TYPE TRANSCRIPTIONAL REGULATOR CYSB-RELATED"/>
    <property type="match status" value="1"/>
</dbReference>
<dbReference type="EMBL" id="NEVQ01000001">
    <property type="protein sequence ID" value="OZI67777.1"/>
    <property type="molecule type" value="Genomic_DNA"/>
</dbReference>
<dbReference type="Pfam" id="PF03466">
    <property type="entry name" value="LysR_substrate"/>
    <property type="match status" value="1"/>
</dbReference>
<keyword evidence="3" id="KW-0238">DNA-binding</keyword>
<evidence type="ECO:0000256" key="3">
    <source>
        <dbReference type="ARBA" id="ARBA00023125"/>
    </source>
</evidence>
<dbReference type="InterPro" id="IPR005119">
    <property type="entry name" value="LysR_subst-bd"/>
</dbReference>
<reference evidence="6 7" key="1">
    <citation type="submission" date="2017-05" db="EMBL/GenBank/DDBJ databases">
        <title>Complete and WGS of Bordetella genogroups.</title>
        <authorList>
            <person name="Spilker T."/>
            <person name="LiPuma J."/>
        </authorList>
    </citation>
    <scope>NUCLEOTIDE SEQUENCE [LARGE SCALE GENOMIC DNA]</scope>
    <source>
        <strain evidence="6 7">AU9919</strain>
    </source>
</reference>
<dbReference type="PROSITE" id="PS50931">
    <property type="entry name" value="HTH_LYSR"/>
    <property type="match status" value="1"/>
</dbReference>
<dbReference type="PRINTS" id="PR00039">
    <property type="entry name" value="HTHLYSR"/>
</dbReference>
<dbReference type="GO" id="GO:0003700">
    <property type="term" value="F:DNA-binding transcription factor activity"/>
    <property type="evidence" value="ECO:0007669"/>
    <property type="project" value="InterPro"/>
</dbReference>
<evidence type="ECO:0000313" key="6">
    <source>
        <dbReference type="EMBL" id="OZI67777.1"/>
    </source>
</evidence>
<dbReference type="InterPro" id="IPR036388">
    <property type="entry name" value="WH-like_DNA-bd_sf"/>
</dbReference>
<organism evidence="6 7">
    <name type="scientific">Bordetella genomosp. 4</name>
    <dbReference type="NCBI Taxonomy" id="463044"/>
    <lineage>
        <taxon>Bacteria</taxon>
        <taxon>Pseudomonadati</taxon>
        <taxon>Pseudomonadota</taxon>
        <taxon>Betaproteobacteria</taxon>
        <taxon>Burkholderiales</taxon>
        <taxon>Alcaligenaceae</taxon>
        <taxon>Bordetella</taxon>
    </lineage>
</organism>
<evidence type="ECO:0000256" key="4">
    <source>
        <dbReference type="ARBA" id="ARBA00023163"/>
    </source>
</evidence>
<sequence length="340" mass="37079">MSIPNWNTFLSQTKRSQAWRARGRPAPEATQGDGVNLQQIRAFCALVENDMNVSRTALALYTSQSAVSKQIAQLEERLGTALLIRSKSRILALTEVGDQVLRCMRTMIAATEDISNIVADQQLKAQGRLAIATTHTHARYALQDIVPEFCRRNPSVALCLIQATPLEIADLVATGKVDIGLSTVPPVLPPSLAAIPCYELNHVLVSKRGHPVLKDKRLTLERIARYPLITYSEQHAIGRHITQAFDAAGLAPKIAVQGTDVEIMKHYAASGVGLAIIPVIAFSQSADRGLQAQSVDHLFPISIVHVLARRGAYWPRHLYDFLGKLAPDLTPGALEEALIG</sequence>
<evidence type="ECO:0000313" key="7">
    <source>
        <dbReference type="Proteomes" id="UP000216885"/>
    </source>
</evidence>
<dbReference type="Proteomes" id="UP000216885">
    <property type="component" value="Unassembled WGS sequence"/>
</dbReference>
<dbReference type="SUPFAM" id="SSF46785">
    <property type="entry name" value="Winged helix' DNA-binding domain"/>
    <property type="match status" value="1"/>
</dbReference>
<gene>
    <name evidence="6" type="ORF">CAL20_01690</name>
</gene>
<dbReference type="Gene3D" id="1.10.10.10">
    <property type="entry name" value="Winged helix-like DNA-binding domain superfamily/Winged helix DNA-binding domain"/>
    <property type="match status" value="1"/>
</dbReference>
<accession>A0A261V1T4</accession>
<evidence type="ECO:0000259" key="5">
    <source>
        <dbReference type="PROSITE" id="PS50931"/>
    </source>
</evidence>
<dbReference type="InterPro" id="IPR000847">
    <property type="entry name" value="LysR_HTH_N"/>
</dbReference>
<evidence type="ECO:0000256" key="1">
    <source>
        <dbReference type="ARBA" id="ARBA00009437"/>
    </source>
</evidence>
<dbReference type="Gene3D" id="3.40.190.10">
    <property type="entry name" value="Periplasmic binding protein-like II"/>
    <property type="match status" value="2"/>
</dbReference>
<dbReference type="Pfam" id="PF00126">
    <property type="entry name" value="HTH_1"/>
    <property type="match status" value="1"/>
</dbReference>
<proteinExistence type="inferred from homology"/>
<dbReference type="GO" id="GO:0019344">
    <property type="term" value="P:cysteine biosynthetic process"/>
    <property type="evidence" value="ECO:0007669"/>
    <property type="project" value="TreeGrafter"/>
</dbReference>
<comment type="similarity">
    <text evidence="1">Belongs to the LysR transcriptional regulatory family.</text>
</comment>